<feature type="domain" description="E2" evidence="21">
    <location>
        <begin position="312"/>
        <end position="503"/>
    </location>
</feature>
<keyword evidence="5" id="KW-0479">Metal-binding</keyword>
<keyword evidence="9" id="KW-0186">Copper</keyword>
<feature type="disulfide bond" evidence="15">
    <location>
        <begin position="145"/>
        <end position="175"/>
    </location>
</feature>
<dbReference type="GO" id="GO:0030546">
    <property type="term" value="F:signaling receptor activator activity"/>
    <property type="evidence" value="ECO:0007669"/>
    <property type="project" value="TreeGrafter"/>
</dbReference>
<evidence type="ECO:0000256" key="9">
    <source>
        <dbReference type="ARBA" id="ARBA00023008"/>
    </source>
</evidence>
<evidence type="ECO:0000256" key="11">
    <source>
        <dbReference type="ARBA" id="ARBA00023136"/>
    </source>
</evidence>
<dbReference type="FunFam" id="3.90.570.10:FF:000001">
    <property type="entry name" value="Amyloid beta A4 protein"/>
    <property type="match status" value="1"/>
</dbReference>
<feature type="disulfide bond" evidence="15">
    <location>
        <begin position="99"/>
        <end position="106"/>
    </location>
</feature>
<dbReference type="Gene3D" id="2.30.29.30">
    <property type="entry name" value="Pleckstrin-homology domain (PH domain)/Phosphotyrosine-binding domain (PTB)"/>
    <property type="match status" value="1"/>
</dbReference>
<evidence type="ECO:0000256" key="14">
    <source>
        <dbReference type="ARBA" id="ARBA00053261"/>
    </source>
</evidence>
<comment type="function">
    <text evidence="14">Functional neuronal receptor which couples to intracellular signaling pathway through the GTP-binding protein G(O).</text>
</comment>
<dbReference type="InterPro" id="IPR024329">
    <property type="entry name" value="Amyloid_glyco_E2_domain"/>
</dbReference>
<dbReference type="Pfam" id="PF12924">
    <property type="entry name" value="APP_Cu_bd"/>
    <property type="match status" value="1"/>
</dbReference>
<comment type="caution">
    <text evidence="15">Lacks conserved residue(s) required for the propagation of feature annotation.</text>
</comment>
<dbReference type="SMART" id="SM00006">
    <property type="entry name" value="A4_EXTRA"/>
    <property type="match status" value="1"/>
</dbReference>
<proteinExistence type="inferred from homology"/>
<dbReference type="InterPro" id="IPR036176">
    <property type="entry name" value="E2_sf"/>
</dbReference>
<evidence type="ECO:0000256" key="15">
    <source>
        <dbReference type="PROSITE-ProRule" id="PRU01217"/>
    </source>
</evidence>
<evidence type="ECO:0000256" key="6">
    <source>
        <dbReference type="ARBA" id="ARBA00022729"/>
    </source>
</evidence>
<evidence type="ECO:0000259" key="21">
    <source>
        <dbReference type="PROSITE" id="PS51870"/>
    </source>
</evidence>
<dbReference type="GO" id="GO:0004867">
    <property type="term" value="F:serine-type endopeptidase inhibitor activity"/>
    <property type="evidence" value="ECO:0007669"/>
    <property type="project" value="UniProtKB-KW"/>
</dbReference>
<evidence type="ECO:0000256" key="8">
    <source>
        <dbReference type="ARBA" id="ARBA00022989"/>
    </source>
</evidence>
<dbReference type="SUPFAM" id="SSF89811">
    <property type="entry name" value="Amyloid beta a4 protein copper binding domain (domain 2)"/>
    <property type="match status" value="1"/>
</dbReference>
<dbReference type="SUPFAM" id="SSF109843">
    <property type="entry name" value="CAPPD, an extracellular domain of amyloid beta A4 protein"/>
    <property type="match status" value="1"/>
</dbReference>
<evidence type="ECO:0000256" key="4">
    <source>
        <dbReference type="ARBA" id="ARBA00022692"/>
    </source>
</evidence>
<dbReference type="InterPro" id="IPR019543">
    <property type="entry name" value="APP_amyloid_C"/>
</dbReference>
<dbReference type="FunFam" id="1.20.120.770:FF:000001">
    <property type="entry name" value="Amyloid beta A4 protein-like isoform 1"/>
    <property type="match status" value="1"/>
</dbReference>
<dbReference type="GO" id="GO:0043005">
    <property type="term" value="C:neuron projection"/>
    <property type="evidence" value="ECO:0007669"/>
    <property type="project" value="UniProtKB-ARBA"/>
</dbReference>
<feature type="region of interest" description="CuBD subdomain" evidence="15">
    <location>
        <begin position="132"/>
        <end position="190"/>
    </location>
</feature>
<evidence type="ECO:0000313" key="22">
    <source>
        <dbReference type="Ensembl" id="ENSMMDP00005028278.1"/>
    </source>
</evidence>
<dbReference type="Proteomes" id="UP000472263">
    <property type="component" value="Chromosome 21"/>
</dbReference>
<evidence type="ECO:0000256" key="18">
    <source>
        <dbReference type="SAM" id="MobiDB-lite"/>
    </source>
</evidence>
<dbReference type="Gene3D" id="1.20.120.770">
    <property type="entry name" value="Amyloid precursor protein, E2 domain"/>
    <property type="match status" value="1"/>
</dbReference>
<keyword evidence="13" id="KW-0325">Glycoprotein</keyword>
<dbReference type="PROSITE" id="PS51870">
    <property type="entry name" value="APP_E2"/>
    <property type="match status" value="1"/>
</dbReference>
<evidence type="ECO:0000259" key="20">
    <source>
        <dbReference type="PROSITE" id="PS51869"/>
    </source>
</evidence>
<feature type="compositionally biased region" description="Acidic residues" evidence="18">
    <location>
        <begin position="198"/>
        <end position="207"/>
    </location>
</feature>
<dbReference type="Pfam" id="PF03494">
    <property type="entry name" value="Beta-APP"/>
    <property type="match status" value="1"/>
</dbReference>
<dbReference type="InterPro" id="IPR019745">
    <property type="entry name" value="Amyloid_glyco_intracell_CS"/>
</dbReference>
<feature type="compositionally biased region" description="Basic and acidic residues" evidence="18">
    <location>
        <begin position="568"/>
        <end position="579"/>
    </location>
</feature>
<dbReference type="GO" id="GO:0046914">
    <property type="term" value="F:transition metal ion binding"/>
    <property type="evidence" value="ECO:0007669"/>
    <property type="project" value="InterPro"/>
</dbReference>
<feature type="compositionally biased region" description="Acidic residues" evidence="18">
    <location>
        <begin position="252"/>
        <end position="275"/>
    </location>
</feature>
<keyword evidence="23" id="KW-1185">Reference proteome</keyword>
<dbReference type="RefSeq" id="XP_029937549.1">
    <property type="nucleotide sequence ID" value="XM_030081689.1"/>
</dbReference>
<keyword evidence="4 16" id="KW-0812">Transmembrane</keyword>
<dbReference type="GO" id="GO:0045121">
    <property type="term" value="C:membrane raft"/>
    <property type="evidence" value="ECO:0007669"/>
    <property type="project" value="TreeGrafter"/>
</dbReference>
<evidence type="ECO:0000256" key="17">
    <source>
        <dbReference type="SAM" id="Coils"/>
    </source>
</evidence>
<dbReference type="PANTHER" id="PTHR23103:SF7">
    <property type="entry name" value="AMYLOID-BETA PRECURSOR PROTEIN"/>
    <property type="match status" value="1"/>
</dbReference>
<dbReference type="PANTHER" id="PTHR23103">
    <property type="entry name" value="ALZHEIMER'S DISEASE BETA-AMYLOID RELATED"/>
    <property type="match status" value="1"/>
</dbReference>
<dbReference type="InterPro" id="IPR036454">
    <property type="entry name" value="Amyloid_glyco_heparin-bd_sf"/>
</dbReference>
<keyword evidence="6 19" id="KW-0732">Signal</keyword>
<dbReference type="InterPro" id="IPR015849">
    <property type="entry name" value="Amyloid_glyco_heparin-bd"/>
</dbReference>
<keyword evidence="8 16" id="KW-1133">Transmembrane helix</keyword>
<feature type="region of interest" description="GFLD subdomain" evidence="15">
    <location>
        <begin position="29"/>
        <end position="124"/>
    </location>
</feature>
<dbReference type="Pfam" id="PF12925">
    <property type="entry name" value="APP_E2"/>
    <property type="match status" value="1"/>
</dbReference>
<dbReference type="Pfam" id="PF10515">
    <property type="entry name" value="APP_amyloid"/>
    <property type="match status" value="1"/>
</dbReference>
<dbReference type="GO" id="GO:0005798">
    <property type="term" value="C:Golgi-associated vesicle"/>
    <property type="evidence" value="ECO:0007669"/>
    <property type="project" value="UniProtKB-UniRule"/>
</dbReference>
<sequence length="700" mass="79096">MGEHTAFMLLLLATLTLSSEVPADDAVGLLAEPQVAMFCGKLNMHISVQSGKWEPDPSGTKSCIGTKEGILQYCQEVYPELQITNVVEANQPVSIQNWCKKGRKQCRSHTHIVVPYRCLVGEFVSDALLVPDKCKFLHQERMDQCESHLHWHTVAKESCGDRSMNLHDYGMLLPCGIDRFRGVEFVCCPAEAERESDSVELEGEESDVWWGGAETEYSDNSMSRQADTEPATTEDDEDEDEEAEAFDRDENGDGDEDDEDDEEDEDEDDTTDERDSDERSANFAMTTTTTTTTESVEEVVRVPTMAPSPPDAVDRYLESPGDDNEHTDFQRAKESLEAKHRERMSQVMREWEEAERQAKNLPRADKKAVIQHFQEKVEALEQEAAGERQQLVETHMARVEALLNSRRRLALENYLSALQANPPRPRQVLSLLKKYVRAEQKDRQHTLKHYEHVRTVDPKKAAQIRPQVLTHLRVIDERMNQSLGLLYKVPGVANEIQDQVFVIKQRIQAELSQQVSSLQSDGRADGRVSYGNDALMPDQAYSSAPMDPGLDGLGFIHPESFNQPNTENHVEPVDARPVPDRGLPTRPVSALKPEEMPEVRMETEERQSAGYEVHHEKLVFFAEDVGSNKGAIIGLMVGGVVIATVIVITLVMLRKKQYTSIHHGVIEVDAAVTPEERHLTKMQQNGYENPTYKFFEQMQN</sequence>
<dbReference type="GO" id="GO:0007417">
    <property type="term" value="P:central nervous system development"/>
    <property type="evidence" value="ECO:0007669"/>
    <property type="project" value="TreeGrafter"/>
</dbReference>
<evidence type="ECO:0000256" key="19">
    <source>
        <dbReference type="SAM" id="SignalP"/>
    </source>
</evidence>
<feature type="region of interest" description="Disordered" evidence="18">
    <location>
        <begin position="563"/>
        <end position="599"/>
    </location>
</feature>
<dbReference type="PRINTS" id="PR00204">
    <property type="entry name" value="BETAAMYLOID"/>
</dbReference>
<gene>
    <name evidence="22" type="primary">LOC115380474</name>
</gene>
<dbReference type="PROSITE" id="PS00319">
    <property type="entry name" value="APP_CUBD"/>
    <property type="match status" value="1"/>
</dbReference>
<keyword evidence="16" id="KW-1003">Cell membrane</keyword>
<comment type="similarity">
    <text evidence="15 16">Belongs to the APP family.</text>
</comment>
<dbReference type="GO" id="GO:0099503">
    <property type="term" value="C:secretory vesicle"/>
    <property type="evidence" value="ECO:0007669"/>
    <property type="project" value="UniProtKB-ARBA"/>
</dbReference>
<organism evidence="22 23">
    <name type="scientific">Myripristis murdjan</name>
    <name type="common">pinecone soldierfish</name>
    <dbReference type="NCBI Taxonomy" id="586833"/>
    <lineage>
        <taxon>Eukaryota</taxon>
        <taxon>Metazoa</taxon>
        <taxon>Chordata</taxon>
        <taxon>Craniata</taxon>
        <taxon>Vertebrata</taxon>
        <taxon>Euteleostomi</taxon>
        <taxon>Actinopterygii</taxon>
        <taxon>Neopterygii</taxon>
        <taxon>Teleostei</taxon>
        <taxon>Neoteleostei</taxon>
        <taxon>Acanthomorphata</taxon>
        <taxon>Holocentriformes</taxon>
        <taxon>Holocentridae</taxon>
        <taxon>Myripristis</taxon>
    </lineage>
</organism>
<evidence type="ECO:0000256" key="5">
    <source>
        <dbReference type="ARBA" id="ARBA00022723"/>
    </source>
</evidence>
<feature type="transmembrane region" description="Helical" evidence="16">
    <location>
        <begin position="631"/>
        <end position="653"/>
    </location>
</feature>
<dbReference type="GO" id="GO:0005886">
    <property type="term" value="C:plasma membrane"/>
    <property type="evidence" value="ECO:0007669"/>
    <property type="project" value="UniProtKB-SubCell"/>
</dbReference>
<dbReference type="GeneTree" id="ENSGT00530000063252"/>
<dbReference type="FunFam" id="3.30.1490.140:FF:000001">
    <property type="entry name" value="Amyloid beta (A4) protein b"/>
    <property type="match status" value="1"/>
</dbReference>
<evidence type="ECO:0000313" key="23">
    <source>
        <dbReference type="Proteomes" id="UP000472263"/>
    </source>
</evidence>
<reference evidence="22" key="1">
    <citation type="submission" date="2019-06" db="EMBL/GenBank/DDBJ databases">
        <authorList>
            <consortium name="Wellcome Sanger Institute Data Sharing"/>
        </authorList>
    </citation>
    <scope>NUCLEOTIDE SEQUENCE [LARGE SCALE GENOMIC DNA]</scope>
</reference>
<dbReference type="InterPro" id="IPR011993">
    <property type="entry name" value="PH-like_dom_sf"/>
</dbReference>
<dbReference type="GO" id="GO:0008201">
    <property type="term" value="F:heparin binding"/>
    <property type="evidence" value="ECO:0007669"/>
    <property type="project" value="UniProtKB-UniRule"/>
</dbReference>
<comment type="function">
    <text evidence="16">Functions as a cell surface receptor and performs physiological functions on the surface of neurons relevant to neurite growth, neuronal adhesion and axonogenesis.</text>
</comment>
<reference evidence="22" key="3">
    <citation type="submission" date="2025-09" db="UniProtKB">
        <authorList>
            <consortium name="Ensembl"/>
        </authorList>
    </citation>
    <scope>IDENTIFICATION</scope>
</reference>
<keyword evidence="3" id="KW-0646">Protease inhibitor</keyword>
<dbReference type="Gene3D" id="3.90.570.10">
    <property type="entry name" value="Amyloidogenic glycoprotein, heparin-binding domain"/>
    <property type="match status" value="1"/>
</dbReference>
<dbReference type="PROSITE" id="PS00320">
    <property type="entry name" value="APP_INTRA"/>
    <property type="match status" value="1"/>
</dbReference>
<dbReference type="PROSITE" id="PS51869">
    <property type="entry name" value="APP_E1"/>
    <property type="match status" value="1"/>
</dbReference>
<dbReference type="GO" id="GO:0005794">
    <property type="term" value="C:Golgi apparatus"/>
    <property type="evidence" value="ECO:0007669"/>
    <property type="project" value="TreeGrafter"/>
</dbReference>
<evidence type="ECO:0000256" key="13">
    <source>
        <dbReference type="ARBA" id="ARBA00023180"/>
    </source>
</evidence>
<evidence type="ECO:0000256" key="12">
    <source>
        <dbReference type="ARBA" id="ARBA00023157"/>
    </source>
</evidence>
<dbReference type="GO" id="GO:0051246">
    <property type="term" value="P:regulation of protein metabolic process"/>
    <property type="evidence" value="ECO:0007669"/>
    <property type="project" value="UniProtKB-ARBA"/>
</dbReference>
<evidence type="ECO:0000256" key="16">
    <source>
        <dbReference type="RuleBase" id="RU367156"/>
    </source>
</evidence>
<comment type="subcellular location">
    <subcellularLocation>
        <location evidence="16">Cell membrane</location>
        <topology evidence="16">Single-pass type I membrane protein</topology>
    </subcellularLocation>
    <subcellularLocation>
        <location evidence="1">Membrane</location>
        <topology evidence="1">Single-pass type I membrane protein</topology>
    </subcellularLocation>
</comment>
<keyword evidence="12 15" id="KW-1015">Disulfide bond</keyword>
<keyword evidence="11 16" id="KW-0472">Membrane</keyword>
<feature type="region of interest" description="Disordered" evidence="18">
    <location>
        <begin position="193"/>
        <end position="295"/>
    </location>
</feature>
<dbReference type="InterPro" id="IPR011178">
    <property type="entry name" value="Amyloid_glyco_Cu-bd"/>
</dbReference>
<reference evidence="22" key="2">
    <citation type="submission" date="2025-08" db="UniProtKB">
        <authorList>
            <consortium name="Ensembl"/>
        </authorList>
    </citation>
    <scope>IDENTIFICATION</scope>
</reference>
<dbReference type="GO" id="GO:0005769">
    <property type="term" value="C:early endosome"/>
    <property type="evidence" value="ECO:0007669"/>
    <property type="project" value="TreeGrafter"/>
</dbReference>
<keyword evidence="7" id="KW-0722">Serine protease inhibitor</keyword>
<dbReference type="InterPro" id="IPR036669">
    <property type="entry name" value="Amyloid_Cu-bd_sf"/>
</dbReference>
<dbReference type="GeneID" id="115380474"/>
<dbReference type="Ensembl" id="ENSMMDT00005028954.1">
    <property type="protein sequence ID" value="ENSMMDP00005028278.1"/>
    <property type="gene ID" value="ENSMMDG00005009898.1"/>
</dbReference>
<feature type="disulfide bond" evidence="15">
    <location>
        <begin position="159"/>
        <end position="187"/>
    </location>
</feature>
<evidence type="ECO:0000256" key="3">
    <source>
        <dbReference type="ARBA" id="ARBA00022690"/>
    </source>
</evidence>
<dbReference type="AlphaFoldDB" id="A0A667YPD5"/>
<feature type="domain" description="E1" evidence="20">
    <location>
        <begin position="29"/>
        <end position="190"/>
    </location>
</feature>
<dbReference type="GO" id="GO:0005102">
    <property type="term" value="F:signaling receptor binding"/>
    <property type="evidence" value="ECO:0007669"/>
    <property type="project" value="TreeGrafter"/>
</dbReference>
<feature type="disulfide bond" evidence="15">
    <location>
        <begin position="74"/>
        <end position="118"/>
    </location>
</feature>
<dbReference type="InterPro" id="IPR008154">
    <property type="entry name" value="Amyloid_glyco_extra"/>
</dbReference>
<evidence type="ECO:0000256" key="2">
    <source>
        <dbReference type="ARBA" id="ARBA00016844"/>
    </source>
</evidence>
<evidence type="ECO:0000256" key="10">
    <source>
        <dbReference type="ARBA" id="ARBA00023087"/>
    </source>
</evidence>
<name>A0A667YPD5_9TELE</name>
<feature type="compositionally biased region" description="Acidic residues" evidence="18">
    <location>
        <begin position="232"/>
        <end position="244"/>
    </location>
</feature>
<dbReference type="Gene3D" id="3.30.1490.140">
    <property type="entry name" value="Amyloidogenic glycoprotein, copper-binding domain"/>
    <property type="match status" value="1"/>
</dbReference>
<keyword evidence="10 16" id="KW-0034">Amyloid</keyword>
<dbReference type="SUPFAM" id="SSF56491">
    <property type="entry name" value="A heparin-binding domain"/>
    <property type="match status" value="1"/>
</dbReference>
<dbReference type="GO" id="GO:0009986">
    <property type="term" value="C:cell surface"/>
    <property type="evidence" value="ECO:0007669"/>
    <property type="project" value="TreeGrafter"/>
</dbReference>
<dbReference type="Gene3D" id="6.10.250.1670">
    <property type="match status" value="1"/>
</dbReference>
<dbReference type="GO" id="GO:0010604">
    <property type="term" value="P:positive regulation of macromolecule metabolic process"/>
    <property type="evidence" value="ECO:0007669"/>
    <property type="project" value="UniProtKB-ARBA"/>
</dbReference>
<dbReference type="InterPro" id="IPR013803">
    <property type="entry name" value="Amyloid_glyco_Abeta"/>
</dbReference>
<protein>
    <recommendedName>
        <fullName evidence="2 16">Amyloid-beta A4 protein</fullName>
    </recommendedName>
</protein>
<dbReference type="CTD" id="170846"/>
<dbReference type="PRINTS" id="PR00203">
    <property type="entry name" value="AMYLOIDA4"/>
</dbReference>
<feature type="disulfide bond" evidence="15">
    <location>
        <begin position="134"/>
        <end position="188"/>
    </location>
</feature>
<keyword evidence="17" id="KW-0175">Coiled coil</keyword>
<feature type="signal peptide" evidence="19">
    <location>
        <begin position="1"/>
        <end position="18"/>
    </location>
</feature>
<feature type="coiled-coil region" evidence="17">
    <location>
        <begin position="337"/>
        <end position="390"/>
    </location>
</feature>
<dbReference type="GO" id="GO:0007409">
    <property type="term" value="P:axonogenesis"/>
    <property type="evidence" value="ECO:0007669"/>
    <property type="project" value="TreeGrafter"/>
</dbReference>
<evidence type="ECO:0000256" key="7">
    <source>
        <dbReference type="ARBA" id="ARBA00022900"/>
    </source>
</evidence>
<feature type="chain" id="PRO_5025466933" description="Amyloid-beta A4 protein" evidence="19">
    <location>
        <begin position="19"/>
        <end position="700"/>
    </location>
</feature>
<dbReference type="Pfam" id="PF02177">
    <property type="entry name" value="APP_N"/>
    <property type="match status" value="1"/>
</dbReference>
<dbReference type="InterPro" id="IPR008155">
    <property type="entry name" value="Amyloid_glyco"/>
</dbReference>
<accession>A0A667YPD5</accession>
<evidence type="ECO:0000256" key="1">
    <source>
        <dbReference type="ARBA" id="ARBA00004479"/>
    </source>
</evidence>
<dbReference type="InterPro" id="IPR019744">
    <property type="entry name" value="APP_CUBD_CS"/>
</dbReference>